<dbReference type="AlphaFoldDB" id="C5EAL5"/>
<keyword evidence="2" id="KW-0732">Signal</keyword>
<dbReference type="Proteomes" id="UP000005084">
    <property type="component" value="Unassembled WGS sequence"/>
</dbReference>
<feature type="region of interest" description="Disordered" evidence="1">
    <location>
        <begin position="36"/>
        <end position="79"/>
    </location>
</feature>
<protein>
    <recommendedName>
        <fullName evidence="4">Secreted protein</fullName>
    </recommendedName>
</protein>
<evidence type="ECO:0000256" key="2">
    <source>
        <dbReference type="SAM" id="SignalP"/>
    </source>
</evidence>
<sequence length="79" mass="8591">MSFTCNVRWSSMVLVALPWFLYSIAACSVSPNVSHRAAHGYDESNRTSSSRQYSKRIQGNKGNDDDQGTDCGGCAADVL</sequence>
<dbReference type="EMBL" id="DS990239">
    <property type="protein sequence ID" value="EEQ55059.1"/>
    <property type="molecule type" value="Genomic_DNA"/>
</dbReference>
<name>C5EAL5_BIFLI</name>
<gene>
    <name evidence="3" type="ORF">BLIG_01010</name>
</gene>
<feature type="chain" id="PRO_5039218621" description="Secreted protein" evidence="2">
    <location>
        <begin position="26"/>
        <end position="79"/>
    </location>
</feature>
<evidence type="ECO:0000313" key="3">
    <source>
        <dbReference type="EMBL" id="EEQ55059.1"/>
    </source>
</evidence>
<feature type="compositionally biased region" description="Polar residues" evidence="1">
    <location>
        <begin position="46"/>
        <end position="61"/>
    </location>
</feature>
<organism evidence="3">
    <name type="scientific">Bifidobacterium longum subsp. infantis CCUG 52486</name>
    <dbReference type="NCBI Taxonomy" id="537937"/>
    <lineage>
        <taxon>Bacteria</taxon>
        <taxon>Bacillati</taxon>
        <taxon>Actinomycetota</taxon>
        <taxon>Actinomycetes</taxon>
        <taxon>Bifidobacteriales</taxon>
        <taxon>Bifidobacteriaceae</taxon>
        <taxon>Bifidobacterium</taxon>
    </lineage>
</organism>
<reference evidence="3" key="1">
    <citation type="submission" date="2008-08" db="EMBL/GenBank/DDBJ databases">
        <title>Annotation of Bifidobacterium longum subsp. infantis CCUG 52486.</title>
        <authorList>
            <consortium name="The Broad Institute Genome Sequencing Platform"/>
            <person name="Gougoulias C."/>
            <person name="Tuohy K.M."/>
            <person name="Gibson G.R."/>
            <person name="Ward D."/>
            <person name="Mehta T."/>
            <person name="Young S."/>
            <person name="Jaffe D."/>
            <person name="Gnerre S."/>
            <person name="Berlin A."/>
            <person name="Heiman D."/>
            <person name="Hepburn T."/>
            <person name="Shea T."/>
            <person name="Sykes S."/>
            <person name="Alvarado L."/>
            <person name="Kodira C."/>
            <person name="Borodovsky M."/>
            <person name="Lander E."/>
            <person name="Galagan J."/>
            <person name="Nusbaum C."/>
            <person name="Birren B."/>
        </authorList>
    </citation>
    <scope>NUCLEOTIDE SEQUENCE [LARGE SCALE GENOMIC DNA]</scope>
    <source>
        <strain evidence="3">CCUG 52486</strain>
    </source>
</reference>
<dbReference type="HOGENOM" id="CLU_2598997_0_0_11"/>
<evidence type="ECO:0008006" key="4">
    <source>
        <dbReference type="Google" id="ProtNLM"/>
    </source>
</evidence>
<proteinExistence type="predicted"/>
<evidence type="ECO:0000256" key="1">
    <source>
        <dbReference type="SAM" id="MobiDB-lite"/>
    </source>
</evidence>
<feature type="signal peptide" evidence="2">
    <location>
        <begin position="1"/>
        <end position="25"/>
    </location>
</feature>
<accession>C5EAL5</accession>